<keyword evidence="2" id="KW-0067">ATP-binding</keyword>
<keyword evidence="2" id="KW-0547">Nucleotide-binding</keyword>
<protein>
    <submittedName>
        <fullName evidence="2">XPB/Ssl2-like helicase family protein</fullName>
    </submittedName>
</protein>
<organism evidence="2 3">
    <name type="scientific">Micromonospora olivasterospora</name>
    <dbReference type="NCBI Taxonomy" id="1880"/>
    <lineage>
        <taxon>Bacteria</taxon>
        <taxon>Bacillati</taxon>
        <taxon>Actinomycetota</taxon>
        <taxon>Actinomycetes</taxon>
        <taxon>Micromonosporales</taxon>
        <taxon>Micromonosporaceae</taxon>
        <taxon>Micromonospora</taxon>
    </lineage>
</organism>
<keyword evidence="3" id="KW-1185">Reference proteome</keyword>
<dbReference type="EMBL" id="VLKE01000001">
    <property type="protein sequence ID" value="TWH67723.1"/>
    <property type="molecule type" value="Genomic_DNA"/>
</dbReference>
<dbReference type="AlphaFoldDB" id="A0A562IAK6"/>
<feature type="domain" description="Helicase XPB/Ssl2 N-terminal" evidence="1">
    <location>
        <begin position="302"/>
        <end position="412"/>
    </location>
</feature>
<comment type="caution">
    <text evidence="2">The sequence shown here is derived from an EMBL/GenBank/DDBJ whole genome shotgun (WGS) entry which is preliminary data.</text>
</comment>
<evidence type="ECO:0000313" key="3">
    <source>
        <dbReference type="Proteomes" id="UP000319825"/>
    </source>
</evidence>
<gene>
    <name evidence="2" type="ORF">JD77_02707</name>
</gene>
<dbReference type="Pfam" id="PF13625">
    <property type="entry name" value="Helicase_C_3"/>
    <property type="match status" value="1"/>
</dbReference>
<name>A0A562IAK6_MICOL</name>
<dbReference type="RefSeq" id="WP_344751166.1">
    <property type="nucleotide sequence ID" value="NZ_BAAATQ010000367.1"/>
</dbReference>
<proteinExistence type="predicted"/>
<dbReference type="GO" id="GO:0004386">
    <property type="term" value="F:helicase activity"/>
    <property type="evidence" value="ECO:0007669"/>
    <property type="project" value="UniProtKB-KW"/>
</dbReference>
<dbReference type="InterPro" id="IPR032830">
    <property type="entry name" value="XPB/Ssl2_N"/>
</dbReference>
<keyword evidence="2" id="KW-0347">Helicase</keyword>
<keyword evidence="2" id="KW-0378">Hydrolase</keyword>
<evidence type="ECO:0000259" key="1">
    <source>
        <dbReference type="Pfam" id="PF13625"/>
    </source>
</evidence>
<sequence>MSEPAVALIDHCPEAGELRPTERHALADVHAVLRLCDSGRLRCSDKTRRPAAASVVMIADALSGGDFYPDEAIAAYAWPLLVQAGGLADVVGGKLQLTTRGRSALGKPAAEVIRGLWRSWVDKAVLDELSRVEHIKGQRATNVLTSAKTRRQRVSAALATCRPGVWVEVDDLFASMRAAGLSPTVARSDRALWKLYLVDAQYGSLGYAGFGEWEILEGRYTLAVIFEYAATLGLVDIAYDGPAGARDDYHGNWGADDLDYLSRYDGLRALRLTGLGAYALDLTASYRTPVDAAPIRSLKVLSNLDVVAIGELSPADRLVLDAYAKRTTERVWALTPDTVLAAVAAGRTAEQFRDFLVDRMEQSELPATLLVLLDDVTARVRRLRDLGQVRLIECADPALAALIHHDRRLRPLCTPIGERHLAVTAEHEPAFRRALQALGYALPVR</sequence>
<reference evidence="2 3" key="1">
    <citation type="submission" date="2019-07" db="EMBL/GenBank/DDBJ databases">
        <title>R&amp;d 2014.</title>
        <authorList>
            <person name="Klenk H.-P."/>
        </authorList>
    </citation>
    <scope>NUCLEOTIDE SEQUENCE [LARGE SCALE GENOMIC DNA]</scope>
    <source>
        <strain evidence="2 3">DSM 43868</strain>
    </source>
</reference>
<accession>A0A562IAK6</accession>
<evidence type="ECO:0000313" key="2">
    <source>
        <dbReference type="EMBL" id="TWH67723.1"/>
    </source>
</evidence>
<dbReference type="Proteomes" id="UP000319825">
    <property type="component" value="Unassembled WGS sequence"/>
</dbReference>